<dbReference type="GO" id="GO:0051301">
    <property type="term" value="P:cell division"/>
    <property type="evidence" value="ECO:0007669"/>
    <property type="project" value="UniProtKB-KW"/>
</dbReference>
<dbReference type="AlphaFoldDB" id="A0A023GMV5"/>
<dbReference type="Pfam" id="PF02984">
    <property type="entry name" value="Cyclin_C"/>
    <property type="match status" value="1"/>
</dbReference>
<dbReference type="PIRSF" id="PIRSF001771">
    <property type="entry name" value="Cyclin_A_B_D_E"/>
    <property type="match status" value="1"/>
</dbReference>
<sequence>MASFGRSARWGGSENLAATKNLAVSLKSENLMAATKNLAVSLKSENLMAATKNPAASLKSENLMAATKKTATVLGQKTTVGQLSQRPPLRQPNRALTLKVPCKTDDVASLSKSLQKTTINEEPQEKPTVEHSYSASLLPPGLPNIDAEDGHEPQLCSEYAQDIFDYMASLEVRWPVQPKFLRLQPSVTPEMRSILVNWLMQVHSRFQLLPETLFLTVSLVDRFLQAQSVSRSKLQLVGVSALFTASKFEEMMAPTLGDVVYVTDGAYQGREVLRMEQQILRVLDWSMGRPLPLHFLRRNSKAAQADVIEHCVAKYALELSLLDYSMSWVRPSEQAAAALCLSLSLLGKENRWGALLTHYGRYSEQDLQPTMQRMAALLLDAPKSAHKAPYEKFKSSRLESVSTLMMTYTAKLRKMAGRT</sequence>
<evidence type="ECO:0000256" key="4">
    <source>
        <dbReference type="RuleBase" id="RU000383"/>
    </source>
</evidence>
<dbReference type="EMBL" id="GBBM01001213">
    <property type="protein sequence ID" value="JAC34205.1"/>
    <property type="molecule type" value="mRNA"/>
</dbReference>
<dbReference type="Gene3D" id="1.10.472.10">
    <property type="entry name" value="Cyclin-like"/>
    <property type="match status" value="2"/>
</dbReference>
<reference evidence="8" key="1">
    <citation type="submission" date="2014-03" db="EMBL/GenBank/DDBJ databases">
        <title>The sialotranscriptome of Amblyomma triste, Amblyomma parvum and Amblyomma cajennense ticks, uncovered by 454-based RNA-seq.</title>
        <authorList>
            <person name="Garcia G.R."/>
            <person name="Gardinassi L.G."/>
            <person name="Ribeiro J.M."/>
            <person name="Anatriello E."/>
            <person name="Ferreira B.R."/>
            <person name="Moreira H.N."/>
            <person name="Mafra C."/>
            <person name="Olegario M.M."/>
            <person name="Szabo P.J."/>
            <person name="Miranda-Santos I.K."/>
            <person name="Maruyama S.R."/>
        </authorList>
    </citation>
    <scope>NUCLEOTIDE SEQUENCE</scope>
    <source>
        <strain evidence="8">Mato Grasso do Sul</strain>
        <tissue evidence="8">Salivary glands</tissue>
    </source>
</reference>
<dbReference type="InterPro" id="IPR048258">
    <property type="entry name" value="Cyclins_cyclin-box"/>
</dbReference>
<keyword evidence="3" id="KW-0131">Cell cycle</keyword>
<dbReference type="SMART" id="SM01332">
    <property type="entry name" value="Cyclin_C"/>
    <property type="match status" value="1"/>
</dbReference>
<comment type="similarity">
    <text evidence="4">Belongs to the cyclin family.</text>
</comment>
<dbReference type="CDD" id="cd20507">
    <property type="entry name" value="CYCLIN_CCNB1-like_rpt1"/>
    <property type="match status" value="1"/>
</dbReference>
<organism evidence="8">
    <name type="scientific">Amblyomma triste</name>
    <name type="common">Neotropical tick</name>
    <dbReference type="NCBI Taxonomy" id="251400"/>
    <lineage>
        <taxon>Eukaryota</taxon>
        <taxon>Metazoa</taxon>
        <taxon>Ecdysozoa</taxon>
        <taxon>Arthropoda</taxon>
        <taxon>Chelicerata</taxon>
        <taxon>Arachnida</taxon>
        <taxon>Acari</taxon>
        <taxon>Parasitiformes</taxon>
        <taxon>Ixodida</taxon>
        <taxon>Ixodoidea</taxon>
        <taxon>Ixodidae</taxon>
        <taxon>Amblyomminae</taxon>
        <taxon>Amblyomma</taxon>
    </lineage>
</organism>
<evidence type="ECO:0000259" key="6">
    <source>
        <dbReference type="SMART" id="SM00385"/>
    </source>
</evidence>
<dbReference type="GO" id="GO:0044772">
    <property type="term" value="P:mitotic cell cycle phase transition"/>
    <property type="evidence" value="ECO:0007669"/>
    <property type="project" value="InterPro"/>
</dbReference>
<dbReference type="SUPFAM" id="SSF47954">
    <property type="entry name" value="Cyclin-like"/>
    <property type="match status" value="2"/>
</dbReference>
<keyword evidence="1" id="KW-0132">Cell division</keyword>
<feature type="domain" description="Cyclin-like" evidence="6">
    <location>
        <begin position="294"/>
        <end position="376"/>
    </location>
</feature>
<dbReference type="InterPro" id="IPR006671">
    <property type="entry name" value="Cyclin_N"/>
</dbReference>
<dbReference type="InterPro" id="IPR013763">
    <property type="entry name" value="Cyclin-like_dom"/>
</dbReference>
<evidence type="ECO:0000256" key="3">
    <source>
        <dbReference type="ARBA" id="ARBA00023306"/>
    </source>
</evidence>
<accession>A0A023GMV5</accession>
<dbReference type="FunFam" id="1.10.472.10:FF:000001">
    <property type="entry name" value="G2/mitotic-specific cyclin"/>
    <property type="match status" value="1"/>
</dbReference>
<protein>
    <submittedName>
        <fullName evidence="8">Putative cyclin b</fullName>
    </submittedName>
</protein>
<feature type="domain" description="Cyclin C-terminal" evidence="7">
    <location>
        <begin position="290"/>
        <end position="407"/>
    </location>
</feature>
<evidence type="ECO:0000313" key="8">
    <source>
        <dbReference type="EMBL" id="JAC34205.1"/>
    </source>
</evidence>
<name>A0A023GMV5_AMBTT</name>
<feature type="region of interest" description="Disordered" evidence="5">
    <location>
        <begin position="114"/>
        <end position="133"/>
    </location>
</feature>
<dbReference type="InterPro" id="IPR004367">
    <property type="entry name" value="Cyclin_C-dom"/>
</dbReference>
<evidence type="ECO:0000259" key="7">
    <source>
        <dbReference type="SMART" id="SM01332"/>
    </source>
</evidence>
<evidence type="ECO:0000256" key="5">
    <source>
        <dbReference type="SAM" id="MobiDB-lite"/>
    </source>
</evidence>
<evidence type="ECO:0000256" key="1">
    <source>
        <dbReference type="ARBA" id="ARBA00022618"/>
    </source>
</evidence>
<dbReference type="SMART" id="SM00385">
    <property type="entry name" value="CYCLIN"/>
    <property type="match status" value="2"/>
</dbReference>
<dbReference type="InterPro" id="IPR039361">
    <property type="entry name" value="Cyclin"/>
</dbReference>
<dbReference type="PROSITE" id="PS00292">
    <property type="entry name" value="CYCLINS"/>
    <property type="match status" value="1"/>
</dbReference>
<dbReference type="InterPro" id="IPR046965">
    <property type="entry name" value="Cyclin_A/B-like"/>
</dbReference>
<keyword evidence="2 4" id="KW-0195">Cyclin</keyword>
<dbReference type="InterPro" id="IPR036915">
    <property type="entry name" value="Cyclin-like_sf"/>
</dbReference>
<dbReference type="PANTHER" id="PTHR10177">
    <property type="entry name" value="CYCLINS"/>
    <property type="match status" value="1"/>
</dbReference>
<dbReference type="Pfam" id="PF00134">
    <property type="entry name" value="Cyclin_N"/>
    <property type="match status" value="1"/>
</dbReference>
<proteinExistence type="evidence at transcript level"/>
<feature type="domain" description="Cyclin-like" evidence="6">
    <location>
        <begin position="197"/>
        <end position="281"/>
    </location>
</feature>
<dbReference type="GO" id="GO:0016538">
    <property type="term" value="F:cyclin-dependent protein serine/threonine kinase regulator activity"/>
    <property type="evidence" value="ECO:0007669"/>
    <property type="project" value="InterPro"/>
</dbReference>
<evidence type="ECO:0000256" key="2">
    <source>
        <dbReference type="ARBA" id="ARBA00023127"/>
    </source>
</evidence>